<dbReference type="Gene3D" id="1.10.260.40">
    <property type="entry name" value="lambda repressor-like DNA-binding domains"/>
    <property type="match status" value="1"/>
</dbReference>
<gene>
    <name evidence="2" type="ORF">SAMN05216313_10616</name>
</gene>
<feature type="domain" description="HTH cro/C1-type" evidence="1">
    <location>
        <begin position="18"/>
        <end position="77"/>
    </location>
</feature>
<dbReference type="GO" id="GO:0003677">
    <property type="term" value="F:DNA binding"/>
    <property type="evidence" value="ECO:0007669"/>
    <property type="project" value="InterPro"/>
</dbReference>
<protein>
    <submittedName>
        <fullName evidence="2">Helix-turn-helix domain-containing protein</fullName>
    </submittedName>
</protein>
<evidence type="ECO:0000259" key="1">
    <source>
        <dbReference type="PROSITE" id="PS50943"/>
    </source>
</evidence>
<accession>A0A1I0ECF0</accession>
<evidence type="ECO:0000313" key="3">
    <source>
        <dbReference type="Proteomes" id="UP000198508"/>
    </source>
</evidence>
<evidence type="ECO:0000313" key="2">
    <source>
        <dbReference type="EMBL" id="SET42151.1"/>
    </source>
</evidence>
<name>A0A1I0ECF0_9FIRM</name>
<sequence length="86" mass="9915">MKISYNSETKKNLIGDTIRSLRKRRGLSQRALAAKLQLNGYDFNDLTILRIEKGTRLVTDIELRALCHFFNVTPNEMLSFDDTSTH</sequence>
<keyword evidence="3" id="KW-1185">Reference proteome</keyword>
<dbReference type="InterPro" id="IPR010982">
    <property type="entry name" value="Lambda_DNA-bd_dom_sf"/>
</dbReference>
<dbReference type="InterPro" id="IPR001387">
    <property type="entry name" value="Cro/C1-type_HTH"/>
</dbReference>
<dbReference type="PROSITE" id="PS50943">
    <property type="entry name" value="HTH_CROC1"/>
    <property type="match status" value="1"/>
</dbReference>
<organism evidence="2 3">
    <name type="scientific">Enterocloster lavalensis</name>
    <dbReference type="NCBI Taxonomy" id="460384"/>
    <lineage>
        <taxon>Bacteria</taxon>
        <taxon>Bacillati</taxon>
        <taxon>Bacillota</taxon>
        <taxon>Clostridia</taxon>
        <taxon>Lachnospirales</taxon>
        <taxon>Lachnospiraceae</taxon>
        <taxon>Enterocloster</taxon>
    </lineage>
</organism>
<dbReference type="SMART" id="SM00530">
    <property type="entry name" value="HTH_XRE"/>
    <property type="match status" value="1"/>
</dbReference>
<dbReference type="SUPFAM" id="SSF47413">
    <property type="entry name" value="lambda repressor-like DNA-binding domains"/>
    <property type="match status" value="1"/>
</dbReference>
<dbReference type="RefSeq" id="WP_092362001.1">
    <property type="nucleotide sequence ID" value="NZ_CABJCG010000025.1"/>
</dbReference>
<dbReference type="AlphaFoldDB" id="A0A1I0ECF0"/>
<dbReference type="STRING" id="460384.SAMN05216313_10616"/>
<proteinExistence type="predicted"/>
<dbReference type="EMBL" id="FOIM01000006">
    <property type="protein sequence ID" value="SET42151.1"/>
    <property type="molecule type" value="Genomic_DNA"/>
</dbReference>
<dbReference type="Proteomes" id="UP000198508">
    <property type="component" value="Unassembled WGS sequence"/>
</dbReference>
<dbReference type="CDD" id="cd00093">
    <property type="entry name" value="HTH_XRE"/>
    <property type="match status" value="1"/>
</dbReference>
<dbReference type="Pfam" id="PF13560">
    <property type="entry name" value="HTH_31"/>
    <property type="match status" value="1"/>
</dbReference>
<reference evidence="3" key="1">
    <citation type="submission" date="2016-10" db="EMBL/GenBank/DDBJ databases">
        <authorList>
            <person name="Varghese N."/>
            <person name="Submissions S."/>
        </authorList>
    </citation>
    <scope>NUCLEOTIDE SEQUENCE [LARGE SCALE GENOMIC DNA]</scope>
    <source>
        <strain evidence="3">NLAE-zl-G277</strain>
    </source>
</reference>
<dbReference type="GeneID" id="93280443"/>